<comment type="pathway">
    <text evidence="10">Polyol metabolism; 1,2-propanediol degradation.</text>
</comment>
<accession>A0A3G9HDN6</accession>
<evidence type="ECO:0000256" key="9">
    <source>
        <dbReference type="ARBA" id="ARBA00047589"/>
    </source>
</evidence>
<dbReference type="GeneID" id="49407327"/>
<keyword evidence="5 10" id="KW-0808">Transferase</keyword>
<dbReference type="PANTHER" id="PTHR39453:SF1">
    <property type="entry name" value="PHOSPHATE PROPANOYLTRANSFERASE"/>
    <property type="match status" value="1"/>
</dbReference>
<gene>
    <name evidence="11" type="primary">pduL</name>
    <name evidence="11" type="ORF">GMD11_03405</name>
    <name evidence="12" type="ORF">GMD18_03405</name>
</gene>
<comment type="catalytic activity">
    <reaction evidence="9 10">
        <text>propanoyl-CoA + phosphate = propanoyl phosphate + CoA</text>
        <dbReference type="Rhea" id="RHEA:28046"/>
        <dbReference type="ChEBI" id="CHEBI:43474"/>
        <dbReference type="ChEBI" id="CHEBI:57287"/>
        <dbReference type="ChEBI" id="CHEBI:57392"/>
        <dbReference type="ChEBI" id="CHEBI:58933"/>
        <dbReference type="EC" id="2.3.1.222"/>
    </reaction>
</comment>
<dbReference type="Proteomes" id="UP000484547">
    <property type="component" value="Unassembled WGS sequence"/>
</dbReference>
<comment type="similarity">
    <text evidence="2 10">Belongs to the PduL family.</text>
</comment>
<dbReference type="Proteomes" id="UP000443070">
    <property type="component" value="Unassembled WGS sequence"/>
</dbReference>
<evidence type="ECO:0000256" key="4">
    <source>
        <dbReference type="ARBA" id="ARBA00020837"/>
    </source>
</evidence>
<dbReference type="EC" id="2.3.1.222" evidence="3 10"/>
<comment type="caution">
    <text evidence="11">The sequence shown here is derived from an EMBL/GenBank/DDBJ whole genome shotgun (WGS) entry which is preliminary data.</text>
</comment>
<dbReference type="UniPathway" id="UPA00621"/>
<dbReference type="NCBIfam" id="NF011652">
    <property type="entry name" value="PRK15070.1"/>
    <property type="match status" value="1"/>
</dbReference>
<keyword evidence="8 10" id="KW-0012">Acyltransferase</keyword>
<dbReference type="OrthoDB" id="9784365at2"/>
<dbReference type="GO" id="GO:0046872">
    <property type="term" value="F:metal ion binding"/>
    <property type="evidence" value="ECO:0007669"/>
    <property type="project" value="UniProtKB-KW"/>
</dbReference>
<evidence type="ECO:0000256" key="5">
    <source>
        <dbReference type="ARBA" id="ARBA00022679"/>
    </source>
</evidence>
<name>A0A3G9HDN6_9FIRM</name>
<evidence type="ECO:0000256" key="6">
    <source>
        <dbReference type="ARBA" id="ARBA00022723"/>
    </source>
</evidence>
<dbReference type="EMBL" id="WNBW01000001">
    <property type="protein sequence ID" value="MTU03449.1"/>
    <property type="molecule type" value="Genomic_DNA"/>
</dbReference>
<keyword evidence="13" id="KW-1185">Reference proteome</keyword>
<evidence type="ECO:0000313" key="12">
    <source>
        <dbReference type="EMBL" id="MTU03449.1"/>
    </source>
</evidence>
<evidence type="ECO:0000256" key="3">
    <source>
        <dbReference type="ARBA" id="ARBA00012206"/>
    </source>
</evidence>
<reference evidence="13 14" key="1">
    <citation type="journal article" date="2019" name="Nat. Med.">
        <title>A library of human gut bacterial isolates paired with longitudinal multiomics data enables mechanistic microbiome research.</title>
        <authorList>
            <person name="Poyet M."/>
            <person name="Groussin M."/>
            <person name="Gibbons S.M."/>
            <person name="Avila-Pacheco J."/>
            <person name="Jiang X."/>
            <person name="Kearney S.M."/>
            <person name="Perrotta A.R."/>
            <person name="Berdy B."/>
            <person name="Zhao S."/>
            <person name="Lieberman T.D."/>
            <person name="Swanson P.K."/>
            <person name="Smith M."/>
            <person name="Roesemann S."/>
            <person name="Alexander J.E."/>
            <person name="Rich S.A."/>
            <person name="Livny J."/>
            <person name="Vlamakis H."/>
            <person name="Clish C."/>
            <person name="Bullock K."/>
            <person name="Deik A."/>
            <person name="Scott J."/>
            <person name="Pierce K.A."/>
            <person name="Xavier R.J."/>
            <person name="Alm E.J."/>
        </authorList>
    </citation>
    <scope>NUCLEOTIDE SEQUENCE [LARGE SCALE GENOMIC DNA]</scope>
    <source>
        <strain evidence="11 14">BIOML-A13</strain>
        <strain evidence="12 13">BIOML-A3</strain>
    </source>
</reference>
<organism evidence="11 14">
    <name type="scientific">Phascolarctobacterium faecium</name>
    <dbReference type="NCBI Taxonomy" id="33025"/>
    <lineage>
        <taxon>Bacteria</taxon>
        <taxon>Bacillati</taxon>
        <taxon>Bacillota</taxon>
        <taxon>Negativicutes</taxon>
        <taxon>Acidaminococcales</taxon>
        <taxon>Acidaminococcaceae</taxon>
        <taxon>Phascolarctobacterium</taxon>
    </lineage>
</organism>
<protein>
    <recommendedName>
        <fullName evidence="4 10">Phosphate propanoyltransferase</fullName>
        <ecNumber evidence="3 10">2.3.1.222</ecNumber>
    </recommendedName>
</protein>
<comment type="function">
    <text evidence="10">Involved in 1,2-propanediol (1,2-PD) degradation by catalyzing the conversion of propanoyl-CoA to propanoyl-phosphate.</text>
</comment>
<evidence type="ECO:0000313" key="11">
    <source>
        <dbReference type="EMBL" id="MTT75317.1"/>
    </source>
</evidence>
<evidence type="ECO:0000256" key="7">
    <source>
        <dbReference type="ARBA" id="ARBA00022833"/>
    </source>
</evidence>
<evidence type="ECO:0000256" key="10">
    <source>
        <dbReference type="PIRNR" id="PIRNR010130"/>
    </source>
</evidence>
<evidence type="ECO:0000313" key="14">
    <source>
        <dbReference type="Proteomes" id="UP000484547"/>
    </source>
</evidence>
<dbReference type="PANTHER" id="PTHR39453">
    <property type="entry name" value="PHOSPHATE PROPANOYLTRANSFERASE"/>
    <property type="match status" value="1"/>
</dbReference>
<dbReference type="GO" id="GO:0051144">
    <property type="term" value="P:1,2-propanediol catabolic process"/>
    <property type="evidence" value="ECO:0007669"/>
    <property type="project" value="UniProtKB-UniPathway"/>
</dbReference>
<dbReference type="RefSeq" id="WP_046430500.1">
    <property type="nucleotide sequence ID" value="NZ_AP019004.1"/>
</dbReference>
<dbReference type="GO" id="GO:0016747">
    <property type="term" value="F:acyltransferase activity, transferring groups other than amino-acyl groups"/>
    <property type="evidence" value="ECO:0007669"/>
    <property type="project" value="InterPro"/>
</dbReference>
<proteinExistence type="inferred from homology"/>
<dbReference type="Pfam" id="PF06130">
    <property type="entry name" value="PTAC"/>
    <property type="match status" value="1"/>
</dbReference>
<evidence type="ECO:0000313" key="13">
    <source>
        <dbReference type="Proteomes" id="UP000443070"/>
    </source>
</evidence>
<keyword evidence="6" id="KW-0479">Metal-binding</keyword>
<dbReference type="InterPro" id="IPR008300">
    <property type="entry name" value="PTAC"/>
</dbReference>
<evidence type="ECO:0000256" key="1">
    <source>
        <dbReference type="ARBA" id="ARBA00001947"/>
    </source>
</evidence>
<sequence>MQFPLVLGVSARHAHLCREHMNILFGEGSELHPKKYIGQPGQYSSEEQITLVTAKGEMKLRIIGPLRKYTQLELSFTDARKVGLNPPIRNSGDIKESAGGKLVGPKGEVEITEGVIIAARHIHLYPETAETYGLKDGDIVSIQTNGERALIMNNVLVRAGEGNADEVHIDTDEANACNLDSGMMVEIITK</sequence>
<dbReference type="AlphaFoldDB" id="A0A3G9HDN6"/>
<dbReference type="PIRSF" id="PIRSF010130">
    <property type="entry name" value="PduL"/>
    <property type="match status" value="1"/>
</dbReference>
<evidence type="ECO:0000256" key="2">
    <source>
        <dbReference type="ARBA" id="ARBA00007342"/>
    </source>
</evidence>
<evidence type="ECO:0000256" key="8">
    <source>
        <dbReference type="ARBA" id="ARBA00023315"/>
    </source>
</evidence>
<keyword evidence="7" id="KW-0862">Zinc</keyword>
<comment type="cofactor">
    <cofactor evidence="1">
        <name>Zn(2+)</name>
        <dbReference type="ChEBI" id="CHEBI:29105"/>
    </cofactor>
</comment>
<dbReference type="EMBL" id="WNBM01000001">
    <property type="protein sequence ID" value="MTT75317.1"/>
    <property type="molecule type" value="Genomic_DNA"/>
</dbReference>